<accession>A0A9D2JP72</accession>
<keyword evidence="2" id="KW-0812">Transmembrane</keyword>
<dbReference type="AlphaFoldDB" id="A0A9D2JP72"/>
<proteinExistence type="predicted"/>
<evidence type="ECO:0000313" key="3">
    <source>
        <dbReference type="EMBL" id="HIZ61733.1"/>
    </source>
</evidence>
<reference evidence="3" key="1">
    <citation type="journal article" date="2021" name="PeerJ">
        <title>Extensive microbial diversity within the chicken gut microbiome revealed by metagenomics and culture.</title>
        <authorList>
            <person name="Gilroy R."/>
            <person name="Ravi A."/>
            <person name="Getino M."/>
            <person name="Pursley I."/>
            <person name="Horton D.L."/>
            <person name="Alikhan N.F."/>
            <person name="Baker D."/>
            <person name="Gharbi K."/>
            <person name="Hall N."/>
            <person name="Watson M."/>
            <person name="Adriaenssens E.M."/>
            <person name="Foster-Nyarko E."/>
            <person name="Jarju S."/>
            <person name="Secka A."/>
            <person name="Antonio M."/>
            <person name="Oren A."/>
            <person name="Chaudhuri R.R."/>
            <person name="La Ragione R."/>
            <person name="Hildebrand F."/>
            <person name="Pallen M.J."/>
        </authorList>
    </citation>
    <scope>NUCLEOTIDE SEQUENCE</scope>
    <source>
        <strain evidence="3">CHK188-11489</strain>
    </source>
</reference>
<protein>
    <recommendedName>
        <fullName evidence="5">DUF308 domain-containing protein</fullName>
    </recommendedName>
</protein>
<organism evidence="3 4">
    <name type="scientific">Candidatus Gemmiger avistercoris</name>
    <dbReference type="NCBI Taxonomy" id="2838606"/>
    <lineage>
        <taxon>Bacteria</taxon>
        <taxon>Bacillati</taxon>
        <taxon>Bacillota</taxon>
        <taxon>Clostridia</taxon>
        <taxon>Eubacteriales</taxon>
        <taxon>Gemmiger</taxon>
    </lineage>
</organism>
<name>A0A9D2JP72_9FIRM</name>
<feature type="transmembrane region" description="Helical" evidence="2">
    <location>
        <begin position="26"/>
        <end position="45"/>
    </location>
</feature>
<dbReference type="Proteomes" id="UP000824105">
    <property type="component" value="Unassembled WGS sequence"/>
</dbReference>
<keyword evidence="2" id="KW-1133">Transmembrane helix</keyword>
<feature type="transmembrane region" description="Helical" evidence="2">
    <location>
        <begin position="51"/>
        <end position="71"/>
    </location>
</feature>
<evidence type="ECO:0008006" key="5">
    <source>
        <dbReference type="Google" id="ProtNLM"/>
    </source>
</evidence>
<evidence type="ECO:0000256" key="2">
    <source>
        <dbReference type="SAM" id="Phobius"/>
    </source>
</evidence>
<reference evidence="3" key="2">
    <citation type="submission" date="2021-04" db="EMBL/GenBank/DDBJ databases">
        <authorList>
            <person name="Gilroy R."/>
        </authorList>
    </citation>
    <scope>NUCLEOTIDE SEQUENCE</scope>
    <source>
        <strain evidence="3">CHK188-11489</strain>
    </source>
</reference>
<comment type="caution">
    <text evidence="3">The sequence shown here is derived from an EMBL/GenBank/DDBJ whole genome shotgun (WGS) entry which is preliminary data.</text>
</comment>
<evidence type="ECO:0000313" key="4">
    <source>
        <dbReference type="Proteomes" id="UP000824105"/>
    </source>
</evidence>
<evidence type="ECO:0000256" key="1">
    <source>
        <dbReference type="SAM" id="MobiDB-lite"/>
    </source>
</evidence>
<feature type="region of interest" description="Disordered" evidence="1">
    <location>
        <begin position="303"/>
        <end position="324"/>
    </location>
</feature>
<gene>
    <name evidence="3" type="ORF">H9724_03055</name>
</gene>
<sequence>MDENKTASPAPETPAAPKKVRRVGRVAFALLLILAGVLLLVQQFVPRFDLIGLVRFAPAILIVLGVELLVYSARPDIKVKFDWLSVIGCAFILCIVGGASVLPYLWSVAGPERSYAQGRYTSQIQDQAYRALNADTDLKAKVTNLYANVYFQHMQSGGYTLQDGDEVYLHVVLPQNGYTTAQAFAEDAWNITRLLEQADVPVTNYSFSSYAADDGTGNGYALDFLPSFAEGLTAGQLAQRVQSQYQFEGDVYDTQADRDNAVKAELRERIIEQFGNDNDGAYPGEEYINEQVEQQFSRMFPAPAAVESSTAESAAPQAPAAPAL</sequence>
<dbReference type="EMBL" id="DXBF01000025">
    <property type="protein sequence ID" value="HIZ61733.1"/>
    <property type="molecule type" value="Genomic_DNA"/>
</dbReference>
<keyword evidence="2" id="KW-0472">Membrane</keyword>
<feature type="transmembrane region" description="Helical" evidence="2">
    <location>
        <begin position="83"/>
        <end position="106"/>
    </location>
</feature>